<reference evidence="1 2" key="1">
    <citation type="submission" date="2017-08" db="EMBL/GenBank/DDBJ databases">
        <title>The complete genome sequence of Maribacter sp. B1, isolated from deep-sea sediment.</title>
        <authorList>
            <person name="Wu Y.-H."/>
            <person name="Cheng H."/>
            <person name="Xu X.-W."/>
        </authorList>
    </citation>
    <scope>NUCLEOTIDE SEQUENCE [LARGE SCALE GENOMIC DNA]</scope>
    <source>
        <strain evidence="1 2">B1</strain>
    </source>
</reference>
<gene>
    <name evidence="1" type="ORF">CJ263_20210</name>
</gene>
<evidence type="ECO:0000313" key="1">
    <source>
        <dbReference type="EMBL" id="ASV32365.1"/>
    </source>
</evidence>
<keyword evidence="2" id="KW-1185">Reference proteome</keyword>
<dbReference type="KEGG" id="marb:CJ263_20210"/>
<organism evidence="1 2">
    <name type="scientific">Maribacter cobaltidurans</name>
    <dbReference type="NCBI Taxonomy" id="1178778"/>
    <lineage>
        <taxon>Bacteria</taxon>
        <taxon>Pseudomonadati</taxon>
        <taxon>Bacteroidota</taxon>
        <taxon>Flavobacteriia</taxon>
        <taxon>Flavobacteriales</taxon>
        <taxon>Flavobacteriaceae</taxon>
        <taxon>Maribacter</taxon>
    </lineage>
</organism>
<sequence>MILHATGNLDVGNFLADGDQGKKDGDTDDGLTQLIGKIGLLVAYIEIGKPCYGNGDTGNDLDNVDDFTG</sequence>
<protein>
    <submittedName>
        <fullName evidence="1">Uncharacterized protein</fullName>
    </submittedName>
</protein>
<dbReference type="Proteomes" id="UP000215244">
    <property type="component" value="Chromosome"/>
</dbReference>
<accession>A0A223VAE9</accession>
<evidence type="ECO:0000313" key="2">
    <source>
        <dbReference type="Proteomes" id="UP000215244"/>
    </source>
</evidence>
<dbReference type="EMBL" id="CP022957">
    <property type="protein sequence ID" value="ASV32365.1"/>
    <property type="molecule type" value="Genomic_DNA"/>
</dbReference>
<proteinExistence type="predicted"/>
<dbReference type="AlphaFoldDB" id="A0A223VAE9"/>
<name>A0A223VAE9_9FLAO</name>